<evidence type="ECO:0000259" key="1">
    <source>
        <dbReference type="Pfam" id="PF12740"/>
    </source>
</evidence>
<evidence type="ECO:0000313" key="2">
    <source>
        <dbReference type="EMBL" id="TWT22763.1"/>
    </source>
</evidence>
<reference evidence="2 3" key="1">
    <citation type="submission" date="2019-08" db="EMBL/GenBank/DDBJ databases">
        <authorList>
            <person name="Lei W."/>
        </authorList>
    </citation>
    <scope>NUCLEOTIDE SEQUENCE [LARGE SCALE GENOMIC DNA]</scope>
    <source>
        <strain evidence="2 3">CCUG 58627</strain>
    </source>
</reference>
<evidence type="ECO:0000313" key="3">
    <source>
        <dbReference type="Proteomes" id="UP000320791"/>
    </source>
</evidence>
<protein>
    <submittedName>
        <fullName evidence="2">Alpha/beta hydrolase</fullName>
    </submittedName>
</protein>
<accession>A0A5C5UAD3</accession>
<dbReference type="PANTHER" id="PTHR33428:SF14">
    <property type="entry name" value="CARBOXYLESTERASE TYPE B DOMAIN-CONTAINING PROTEIN"/>
    <property type="match status" value="1"/>
</dbReference>
<dbReference type="InterPro" id="IPR041127">
    <property type="entry name" value="PET_hydrolase/cutinase-like"/>
</dbReference>
<dbReference type="Gene3D" id="3.40.50.1820">
    <property type="entry name" value="alpha/beta hydrolase"/>
    <property type="match status" value="1"/>
</dbReference>
<dbReference type="OrthoDB" id="4772420at2"/>
<dbReference type="InterPro" id="IPR029058">
    <property type="entry name" value="AB_hydrolase_fold"/>
</dbReference>
<keyword evidence="2" id="KW-0378">Hydrolase</keyword>
<sequence>MAENLKKQLPKLSKRGPHRVLVGDLEFAGLPGKVYTPAEGSGLPAVAFGHDWMTDVSRYHNTLKHLASWGFVVAAPNTEQGIAPNHRGFSADLESALQIAAGVKLGNGKITVSPGKLGFVGHGMGAGCAVLAAAGRPKTRAVVALYPAMTSPSSESAAHNVDIPGLIIDSGKESVFTSGNAIALAKAWKGPVVYRSITNGSQHGFSEAVLLKAVAGLGWPEFSAQETARGLITGFLLHRLAGDKKYAPFSALEVHAKHVTNMAEVSSASPLAGFLSA</sequence>
<dbReference type="AlphaFoldDB" id="A0A5C5UAD3"/>
<name>A0A5C5UAD3_9CORY</name>
<dbReference type="PANTHER" id="PTHR33428">
    <property type="entry name" value="CHLOROPHYLLASE-2, CHLOROPLASTIC"/>
    <property type="match status" value="1"/>
</dbReference>
<dbReference type="Pfam" id="PF12740">
    <property type="entry name" value="PETase"/>
    <property type="match status" value="1"/>
</dbReference>
<gene>
    <name evidence="2" type="ORF">FRX94_10845</name>
</gene>
<organism evidence="2 3">
    <name type="scientific">Corynebacterium canis</name>
    <dbReference type="NCBI Taxonomy" id="679663"/>
    <lineage>
        <taxon>Bacteria</taxon>
        <taxon>Bacillati</taxon>
        <taxon>Actinomycetota</taxon>
        <taxon>Actinomycetes</taxon>
        <taxon>Mycobacteriales</taxon>
        <taxon>Corynebacteriaceae</taxon>
        <taxon>Corynebacterium</taxon>
    </lineage>
</organism>
<feature type="domain" description="PET hydrolase/cutinase-like" evidence="1">
    <location>
        <begin position="31"/>
        <end position="176"/>
    </location>
</feature>
<comment type="caution">
    <text evidence="2">The sequence shown here is derived from an EMBL/GenBank/DDBJ whole genome shotgun (WGS) entry which is preliminary data.</text>
</comment>
<dbReference type="EMBL" id="VOHM01000028">
    <property type="protein sequence ID" value="TWT22763.1"/>
    <property type="molecule type" value="Genomic_DNA"/>
</dbReference>
<dbReference type="Proteomes" id="UP000320791">
    <property type="component" value="Unassembled WGS sequence"/>
</dbReference>
<proteinExistence type="predicted"/>
<keyword evidence="3" id="KW-1185">Reference proteome</keyword>
<dbReference type="SUPFAM" id="SSF53474">
    <property type="entry name" value="alpha/beta-Hydrolases"/>
    <property type="match status" value="1"/>
</dbReference>
<dbReference type="RefSeq" id="WP_146325363.1">
    <property type="nucleotide sequence ID" value="NZ_BAABLR010000065.1"/>
</dbReference>
<dbReference type="GO" id="GO:0016787">
    <property type="term" value="F:hydrolase activity"/>
    <property type="evidence" value="ECO:0007669"/>
    <property type="project" value="UniProtKB-KW"/>
</dbReference>